<name>A0A336KB52_CULSO</name>
<dbReference type="AlphaFoldDB" id="A0A336KB52"/>
<sequence>MDEPSTSKTMKKVKIKNKKQISSAQKQNDVRPSTSSQKLHQKKKPSTTKPKTNYLKPRPYWYYLDLKTSSDLSSSSNSSFDGRCLVKSIRRNPKKRTRKKIEKKQSMKIPAKTVAKSDESKKRKKSPFVTKEEYEQRKKKIIEKYGEDVLIEPQKLNFDQDYSIDVTNPKYMVQLPVPKRDREAARDTFVEDLISGDIVRKPFKFNYNKYALMFSKIPSSRRLDVKETSSEKVLRKKVG</sequence>
<evidence type="ECO:0000313" key="3">
    <source>
        <dbReference type="EMBL" id="SSX21288.1"/>
    </source>
</evidence>
<feature type="compositionally biased region" description="Basic residues" evidence="1">
    <location>
        <begin position="88"/>
        <end position="102"/>
    </location>
</feature>
<feature type="region of interest" description="Disordered" evidence="1">
    <location>
        <begin position="1"/>
        <end position="55"/>
    </location>
</feature>
<feature type="compositionally biased region" description="Low complexity" evidence="1">
    <location>
        <begin position="69"/>
        <end position="79"/>
    </location>
</feature>
<dbReference type="VEuPathDB" id="VectorBase:CSON004399"/>
<proteinExistence type="predicted"/>
<accession>A0A336KB52</accession>
<gene>
    <name evidence="2" type="primary">CSON004399</name>
</gene>
<evidence type="ECO:0000256" key="1">
    <source>
        <dbReference type="SAM" id="MobiDB-lite"/>
    </source>
</evidence>
<feature type="compositionally biased region" description="Basic residues" evidence="1">
    <location>
        <begin position="9"/>
        <end position="19"/>
    </location>
</feature>
<feature type="compositionally biased region" description="Polar residues" evidence="1">
    <location>
        <begin position="24"/>
        <end position="38"/>
    </location>
</feature>
<reference evidence="2" key="1">
    <citation type="submission" date="2018-04" db="EMBL/GenBank/DDBJ databases">
        <authorList>
            <person name="Go L.Y."/>
            <person name="Mitchell J.A."/>
        </authorList>
    </citation>
    <scope>NUCLEOTIDE SEQUENCE</scope>
    <source>
        <tissue evidence="2">Whole organism</tissue>
    </source>
</reference>
<evidence type="ECO:0000313" key="2">
    <source>
        <dbReference type="EMBL" id="SSX00908.1"/>
    </source>
</evidence>
<protein>
    <submittedName>
        <fullName evidence="2">CSON004399 protein</fullName>
    </submittedName>
</protein>
<organism evidence="2">
    <name type="scientific">Culicoides sonorensis</name>
    <name type="common">Biting midge</name>
    <dbReference type="NCBI Taxonomy" id="179676"/>
    <lineage>
        <taxon>Eukaryota</taxon>
        <taxon>Metazoa</taxon>
        <taxon>Ecdysozoa</taxon>
        <taxon>Arthropoda</taxon>
        <taxon>Hexapoda</taxon>
        <taxon>Insecta</taxon>
        <taxon>Pterygota</taxon>
        <taxon>Neoptera</taxon>
        <taxon>Endopterygota</taxon>
        <taxon>Diptera</taxon>
        <taxon>Nematocera</taxon>
        <taxon>Chironomoidea</taxon>
        <taxon>Ceratopogonidae</taxon>
        <taxon>Ceratopogoninae</taxon>
        <taxon>Culicoides</taxon>
        <taxon>Monoculicoides</taxon>
    </lineage>
</organism>
<feature type="region of interest" description="Disordered" evidence="1">
    <location>
        <begin position="69"/>
        <end position="130"/>
    </location>
</feature>
<dbReference type="EMBL" id="UFQS01000186">
    <property type="protein sequence ID" value="SSX00908.1"/>
    <property type="molecule type" value="Genomic_DNA"/>
</dbReference>
<dbReference type="EMBL" id="UFQT01000186">
    <property type="protein sequence ID" value="SSX21288.1"/>
    <property type="molecule type" value="Genomic_DNA"/>
</dbReference>
<reference evidence="3" key="2">
    <citation type="submission" date="2018-07" db="EMBL/GenBank/DDBJ databases">
        <authorList>
            <person name="Quirk P.G."/>
            <person name="Krulwich T.A."/>
        </authorList>
    </citation>
    <scope>NUCLEOTIDE SEQUENCE</scope>
</reference>